<reference evidence="2" key="1">
    <citation type="journal article" date="2022" name="Int. J. Mol. Sci.">
        <title>Draft Genome of Tanacetum Coccineum: Genomic Comparison of Closely Related Tanacetum-Family Plants.</title>
        <authorList>
            <person name="Yamashiro T."/>
            <person name="Shiraishi A."/>
            <person name="Nakayama K."/>
            <person name="Satake H."/>
        </authorList>
    </citation>
    <scope>NUCLEOTIDE SEQUENCE</scope>
</reference>
<name>A0ABQ4ZU30_9ASTR</name>
<feature type="compositionally biased region" description="Basic and acidic residues" evidence="1">
    <location>
        <begin position="279"/>
        <end position="289"/>
    </location>
</feature>
<evidence type="ECO:0000313" key="3">
    <source>
        <dbReference type="Proteomes" id="UP001151760"/>
    </source>
</evidence>
<feature type="compositionally biased region" description="Basic and acidic residues" evidence="1">
    <location>
        <begin position="1"/>
        <end position="11"/>
    </location>
</feature>
<proteinExistence type="predicted"/>
<evidence type="ECO:0000256" key="1">
    <source>
        <dbReference type="SAM" id="MobiDB-lite"/>
    </source>
</evidence>
<feature type="compositionally biased region" description="Basic and acidic residues" evidence="1">
    <location>
        <begin position="304"/>
        <end position="315"/>
    </location>
</feature>
<feature type="region of interest" description="Disordered" evidence="1">
    <location>
        <begin position="279"/>
        <end position="347"/>
    </location>
</feature>
<evidence type="ECO:0000313" key="2">
    <source>
        <dbReference type="EMBL" id="GJS92796.1"/>
    </source>
</evidence>
<sequence>MIDADQGRADQHNVSQESGFEHVEEDAHVTLTTVHDTQKTKGLMESSSVSSDFIDKLLNLENASPAKNEIASLMDTAIHPKEEPSGQTSSLFTIPVTVIPEIASAFTTTIPPPPPSFNPLLQQATPTPTPTASEVTTSFRALPDFSSIFRFNDRVTNLEKDLSEMKQVDRYAQVISLIPAIILPQVVSDFATLVIEQNVTESLEVAVLAKSSSQTKSTYAVAASLLEFELMKILMDKMEEHKSYLRAEYKKELYDALVKSHNTYKDLFESYGEVFMLKRSQDDKDKDQDPSDGSDQGMKRRKMSKDAESYRDPKSKKSKSSSSSKATSRSQRNNDEQPDDEAAPKFD</sequence>
<organism evidence="2 3">
    <name type="scientific">Tanacetum coccineum</name>
    <dbReference type="NCBI Taxonomy" id="301880"/>
    <lineage>
        <taxon>Eukaryota</taxon>
        <taxon>Viridiplantae</taxon>
        <taxon>Streptophyta</taxon>
        <taxon>Embryophyta</taxon>
        <taxon>Tracheophyta</taxon>
        <taxon>Spermatophyta</taxon>
        <taxon>Magnoliopsida</taxon>
        <taxon>eudicotyledons</taxon>
        <taxon>Gunneridae</taxon>
        <taxon>Pentapetalae</taxon>
        <taxon>asterids</taxon>
        <taxon>campanulids</taxon>
        <taxon>Asterales</taxon>
        <taxon>Asteraceae</taxon>
        <taxon>Asteroideae</taxon>
        <taxon>Anthemideae</taxon>
        <taxon>Anthemidinae</taxon>
        <taxon>Tanacetum</taxon>
    </lineage>
</organism>
<reference evidence="2" key="2">
    <citation type="submission" date="2022-01" db="EMBL/GenBank/DDBJ databases">
        <authorList>
            <person name="Yamashiro T."/>
            <person name="Shiraishi A."/>
            <person name="Satake H."/>
            <person name="Nakayama K."/>
        </authorList>
    </citation>
    <scope>NUCLEOTIDE SEQUENCE</scope>
</reference>
<comment type="caution">
    <text evidence="2">The sequence shown here is derived from an EMBL/GenBank/DDBJ whole genome shotgun (WGS) entry which is preliminary data.</text>
</comment>
<dbReference type="Proteomes" id="UP001151760">
    <property type="component" value="Unassembled WGS sequence"/>
</dbReference>
<protein>
    <submittedName>
        <fullName evidence="2">Uncharacterized protein</fullName>
    </submittedName>
</protein>
<accession>A0ABQ4ZU30</accession>
<dbReference type="EMBL" id="BQNB010011608">
    <property type="protein sequence ID" value="GJS92796.1"/>
    <property type="molecule type" value="Genomic_DNA"/>
</dbReference>
<feature type="region of interest" description="Disordered" evidence="1">
    <location>
        <begin position="1"/>
        <end position="22"/>
    </location>
</feature>
<gene>
    <name evidence="2" type="ORF">Tco_0799764</name>
</gene>
<keyword evidence="3" id="KW-1185">Reference proteome</keyword>